<dbReference type="Pfam" id="PF00912">
    <property type="entry name" value="Transgly"/>
    <property type="match status" value="1"/>
</dbReference>
<evidence type="ECO:0000313" key="14">
    <source>
        <dbReference type="EMBL" id="ETW13445.1"/>
    </source>
</evidence>
<dbReference type="InterPro" id="IPR011812">
    <property type="entry name" value="Pep_trsgly"/>
</dbReference>
<name>W4HN85_9RHOB</name>
<keyword evidence="7 11" id="KW-0573">Peptidoglycan synthesis</keyword>
<dbReference type="RefSeq" id="WP_043842754.1">
    <property type="nucleotide sequence ID" value="NZ_AQQW01000003.1"/>
</dbReference>
<keyword evidence="15" id="KW-1185">Reference proteome</keyword>
<evidence type="ECO:0000256" key="11">
    <source>
        <dbReference type="HAMAP-Rule" id="MF_00766"/>
    </source>
</evidence>
<reference evidence="14 15" key="1">
    <citation type="journal article" date="2014" name="Antonie Van Leeuwenhoek">
        <title>Roseivivax atlanticus sp. nov., isolated from surface seawater of the Atlantic Ocean.</title>
        <authorList>
            <person name="Li G."/>
            <person name="Lai Q."/>
            <person name="Liu X."/>
            <person name="Sun F."/>
            <person name="Shao Z."/>
        </authorList>
    </citation>
    <scope>NUCLEOTIDE SEQUENCE [LARGE SCALE GENOMIC DNA]</scope>
    <source>
        <strain evidence="14 15">22II-s10s</strain>
    </source>
</reference>
<evidence type="ECO:0000256" key="1">
    <source>
        <dbReference type="ARBA" id="ARBA00022475"/>
    </source>
</evidence>
<keyword evidence="9 11" id="KW-0472">Membrane</keyword>
<evidence type="ECO:0000256" key="10">
    <source>
        <dbReference type="ARBA" id="ARBA00023316"/>
    </source>
</evidence>
<dbReference type="EMBL" id="AQQW01000003">
    <property type="protein sequence ID" value="ETW13445.1"/>
    <property type="molecule type" value="Genomic_DNA"/>
</dbReference>
<dbReference type="OrthoDB" id="9766909at2"/>
<comment type="function">
    <text evidence="11">Peptidoglycan polymerase that catalyzes glycan chain elongation from lipid-linked precursors.</text>
</comment>
<feature type="domain" description="Glycosyl transferase family 51" evidence="13">
    <location>
        <begin position="75"/>
        <end position="231"/>
    </location>
</feature>
<sequence length="249" mass="26944">MAAKSAKARDRGTTKGKTDPPARRPIQPGAVVARWVFRLLLIVAVLGAGGLLLYRTVNPPTTITMLAESRRLGGIERDWVDADAIAPVMMRAAVAAEDANFCRHWGFDMDAIRLAIEEGGNRGASTISQQVVKNVYLWQGRSWVRKALEAAMTPGMEAIWPKRRILEVYLNVAEFGEGVFGVEAAAGHYFGTSAADLTSRQAALLAAVLPNPKERDPSRPSAFVERRAASIRDGAATIDRDGRAACFQG</sequence>
<dbReference type="GO" id="GO:0008955">
    <property type="term" value="F:peptidoglycan glycosyltransferase activity"/>
    <property type="evidence" value="ECO:0007669"/>
    <property type="project" value="UniProtKB-UniRule"/>
</dbReference>
<dbReference type="GO" id="GO:0009252">
    <property type="term" value="P:peptidoglycan biosynthetic process"/>
    <property type="evidence" value="ECO:0007669"/>
    <property type="project" value="UniProtKB-UniRule"/>
</dbReference>
<dbReference type="PATRIC" id="fig|1317118.6.peg.1119"/>
<dbReference type="GO" id="GO:0008360">
    <property type="term" value="P:regulation of cell shape"/>
    <property type="evidence" value="ECO:0007669"/>
    <property type="project" value="UniProtKB-KW"/>
</dbReference>
<proteinExistence type="inferred from homology"/>
<feature type="transmembrane region" description="Helical" evidence="11">
    <location>
        <begin position="35"/>
        <end position="54"/>
    </location>
</feature>
<accession>W4HN85</accession>
<evidence type="ECO:0000256" key="8">
    <source>
        <dbReference type="ARBA" id="ARBA00022989"/>
    </source>
</evidence>
<keyword evidence="8 11" id="KW-1133">Transmembrane helix</keyword>
<evidence type="ECO:0000256" key="9">
    <source>
        <dbReference type="ARBA" id="ARBA00023136"/>
    </source>
</evidence>
<dbReference type="GO" id="GO:0016763">
    <property type="term" value="F:pentosyltransferase activity"/>
    <property type="evidence" value="ECO:0007669"/>
    <property type="project" value="InterPro"/>
</dbReference>
<dbReference type="Proteomes" id="UP000019063">
    <property type="component" value="Unassembled WGS sequence"/>
</dbReference>
<protein>
    <recommendedName>
        <fullName evidence="11">Biosynthetic peptidoglycan transglycosylase</fullName>
        <ecNumber evidence="11">2.4.99.28</ecNumber>
    </recommendedName>
    <alternativeName>
        <fullName evidence="11">Glycan polymerase</fullName>
    </alternativeName>
    <alternativeName>
        <fullName evidence="11">Peptidoglycan glycosyltransferase MtgA</fullName>
        <shortName evidence="11">PGT</shortName>
    </alternativeName>
</protein>
<keyword evidence="6 11" id="KW-0133">Cell shape</keyword>
<evidence type="ECO:0000259" key="13">
    <source>
        <dbReference type="Pfam" id="PF00912"/>
    </source>
</evidence>
<comment type="catalytic activity">
    <reaction evidence="11">
        <text>[GlcNAc-(1-&gt;4)-Mur2Ac(oyl-L-Ala-gamma-D-Glu-L-Lys-D-Ala-D-Ala)](n)-di-trans,octa-cis-undecaprenyl diphosphate + beta-D-GlcNAc-(1-&gt;4)-Mur2Ac(oyl-L-Ala-gamma-D-Glu-L-Lys-D-Ala-D-Ala)-di-trans,octa-cis-undecaprenyl diphosphate = [GlcNAc-(1-&gt;4)-Mur2Ac(oyl-L-Ala-gamma-D-Glu-L-Lys-D-Ala-D-Ala)](n+1)-di-trans,octa-cis-undecaprenyl diphosphate + di-trans,octa-cis-undecaprenyl diphosphate + H(+)</text>
        <dbReference type="Rhea" id="RHEA:23708"/>
        <dbReference type="Rhea" id="RHEA-COMP:9602"/>
        <dbReference type="Rhea" id="RHEA-COMP:9603"/>
        <dbReference type="ChEBI" id="CHEBI:15378"/>
        <dbReference type="ChEBI" id="CHEBI:58405"/>
        <dbReference type="ChEBI" id="CHEBI:60033"/>
        <dbReference type="ChEBI" id="CHEBI:78435"/>
        <dbReference type="EC" id="2.4.99.28"/>
    </reaction>
</comment>
<comment type="pathway">
    <text evidence="11">Cell wall biogenesis; peptidoglycan biosynthesis.</text>
</comment>
<evidence type="ECO:0000256" key="2">
    <source>
        <dbReference type="ARBA" id="ARBA00022519"/>
    </source>
</evidence>
<organism evidence="14 15">
    <name type="scientific">Roseivivax marinus</name>
    <dbReference type="NCBI Taxonomy" id="1379903"/>
    <lineage>
        <taxon>Bacteria</taxon>
        <taxon>Pseudomonadati</taxon>
        <taxon>Pseudomonadota</taxon>
        <taxon>Alphaproteobacteria</taxon>
        <taxon>Rhodobacterales</taxon>
        <taxon>Roseobacteraceae</taxon>
        <taxon>Roseivivax</taxon>
    </lineage>
</organism>
<dbReference type="STRING" id="1379903.ATO8_05431"/>
<dbReference type="InterPro" id="IPR036950">
    <property type="entry name" value="PBP_transglycosylase"/>
</dbReference>
<dbReference type="UniPathway" id="UPA00219"/>
<dbReference type="NCBIfam" id="TIGR02070">
    <property type="entry name" value="mono_pep_trsgly"/>
    <property type="match status" value="1"/>
</dbReference>
<dbReference type="PANTHER" id="PTHR30400">
    <property type="entry name" value="MONOFUNCTIONAL BIOSYNTHETIC PEPTIDOGLYCAN TRANSGLYCOSYLASE"/>
    <property type="match status" value="1"/>
</dbReference>
<dbReference type="HAMAP" id="MF_00766">
    <property type="entry name" value="PGT_MtgA"/>
    <property type="match status" value="1"/>
</dbReference>
<feature type="region of interest" description="Disordered" evidence="12">
    <location>
        <begin position="1"/>
        <end position="25"/>
    </location>
</feature>
<evidence type="ECO:0000256" key="7">
    <source>
        <dbReference type="ARBA" id="ARBA00022984"/>
    </source>
</evidence>
<keyword evidence="3 11" id="KW-0328">Glycosyltransferase</keyword>
<keyword evidence="1 11" id="KW-1003">Cell membrane</keyword>
<evidence type="ECO:0000313" key="15">
    <source>
        <dbReference type="Proteomes" id="UP000019063"/>
    </source>
</evidence>
<comment type="subcellular location">
    <subcellularLocation>
        <location evidence="11">Cell inner membrane</location>
        <topology evidence="11">Single-pass membrane protein</topology>
    </subcellularLocation>
</comment>
<gene>
    <name evidence="11" type="primary">mtgA</name>
    <name evidence="14" type="ORF">ATO8_05431</name>
</gene>
<dbReference type="SUPFAM" id="SSF53955">
    <property type="entry name" value="Lysozyme-like"/>
    <property type="match status" value="1"/>
</dbReference>
<evidence type="ECO:0000256" key="5">
    <source>
        <dbReference type="ARBA" id="ARBA00022692"/>
    </source>
</evidence>
<dbReference type="PANTHER" id="PTHR30400:SF0">
    <property type="entry name" value="BIOSYNTHETIC PEPTIDOGLYCAN TRANSGLYCOSYLASE"/>
    <property type="match status" value="1"/>
</dbReference>
<keyword evidence="4 11" id="KW-0808">Transferase</keyword>
<dbReference type="GO" id="GO:0005886">
    <property type="term" value="C:plasma membrane"/>
    <property type="evidence" value="ECO:0007669"/>
    <property type="project" value="UniProtKB-SubCell"/>
</dbReference>
<evidence type="ECO:0000256" key="12">
    <source>
        <dbReference type="SAM" id="MobiDB-lite"/>
    </source>
</evidence>
<dbReference type="eggNOG" id="COG0744">
    <property type="taxonomic scope" value="Bacteria"/>
</dbReference>
<keyword evidence="10 11" id="KW-0961">Cell wall biogenesis/degradation</keyword>
<evidence type="ECO:0000256" key="3">
    <source>
        <dbReference type="ARBA" id="ARBA00022676"/>
    </source>
</evidence>
<keyword evidence="2 11" id="KW-0997">Cell inner membrane</keyword>
<dbReference type="Gene3D" id="1.10.3810.10">
    <property type="entry name" value="Biosynthetic peptidoglycan transglycosylase-like"/>
    <property type="match status" value="1"/>
</dbReference>
<dbReference type="AlphaFoldDB" id="W4HN85"/>
<dbReference type="InterPro" id="IPR023346">
    <property type="entry name" value="Lysozyme-like_dom_sf"/>
</dbReference>
<dbReference type="InterPro" id="IPR001264">
    <property type="entry name" value="Glyco_trans_51"/>
</dbReference>
<dbReference type="EC" id="2.4.99.28" evidence="11"/>
<comment type="similarity">
    <text evidence="11">Belongs to the glycosyltransferase 51 family.</text>
</comment>
<dbReference type="GO" id="GO:0071555">
    <property type="term" value="P:cell wall organization"/>
    <property type="evidence" value="ECO:0007669"/>
    <property type="project" value="UniProtKB-KW"/>
</dbReference>
<evidence type="ECO:0000256" key="4">
    <source>
        <dbReference type="ARBA" id="ARBA00022679"/>
    </source>
</evidence>
<evidence type="ECO:0000256" key="6">
    <source>
        <dbReference type="ARBA" id="ARBA00022960"/>
    </source>
</evidence>
<comment type="caution">
    <text evidence="14">The sequence shown here is derived from an EMBL/GenBank/DDBJ whole genome shotgun (WGS) entry which is preliminary data.</text>
</comment>
<dbReference type="GO" id="GO:0009274">
    <property type="term" value="C:peptidoglycan-based cell wall"/>
    <property type="evidence" value="ECO:0007669"/>
    <property type="project" value="InterPro"/>
</dbReference>
<keyword evidence="5 11" id="KW-0812">Transmembrane</keyword>
<feature type="compositionally biased region" description="Basic and acidic residues" evidence="12">
    <location>
        <begin position="7"/>
        <end position="22"/>
    </location>
</feature>